<accession>A0ABW5AV48</accession>
<name>A0ABW5AV48_9FLAO</name>
<dbReference type="SUPFAM" id="SSF48452">
    <property type="entry name" value="TPR-like"/>
    <property type="match status" value="1"/>
</dbReference>
<keyword evidence="5" id="KW-0378">Hydrolase</keyword>
<dbReference type="RefSeq" id="WP_378319360.1">
    <property type="nucleotide sequence ID" value="NZ_JBHUHY010000003.1"/>
</dbReference>
<dbReference type="PROSITE" id="PS51257">
    <property type="entry name" value="PROKAR_LIPOPROTEIN"/>
    <property type="match status" value="1"/>
</dbReference>
<sequence>MNIKFFSLITIIVAVGCKNIDSEIQKETSQNKEIDSIKIVMDANVAPFLKDSSVTSISIGIYKNGKESIAHYGEMDPGKGNLPTNATLYEIASVTKTLTGTVAAQAVLDSKLNLDDDIRKYLKRKYKNLEYNGHPILIKHVLTHTSRLPSNNEGVDELFKNRDDSLFIKFNEIEKKLTKEKFYNYLQKITLDTIPGTKYRYSNVGANLMAHILETVYEKPFISLLNEIVLDKAGMINTKMNLSEEESSVLVNGYDDQDNLMPHLPLGNTLWGADGGLKSTMPDLVKYMKFQLESNDPAVNESHKKLYQEDPTEWIGYFWRIDENDEGIYYHHHGGSFGMNTYFFVYPEYDLGIAASTNSGGAKASSVLREVVDGLLDDLKPFGKKSIMRAISAKCYEDIDAGIQYYYQLKAENIDTYNFSDENELNRLGYKFLRQGKIKEAIKIFTLLVEEFPEASNPYDSLGEAYFENKNYELSMINYKKSLKLNPQNENALMMINRINELQEVK</sequence>
<feature type="repeat" description="TPR" evidence="3">
    <location>
        <begin position="456"/>
        <end position="489"/>
    </location>
</feature>
<dbReference type="Proteomes" id="UP001597344">
    <property type="component" value="Unassembled WGS sequence"/>
</dbReference>
<dbReference type="GO" id="GO:0016787">
    <property type="term" value="F:hydrolase activity"/>
    <property type="evidence" value="ECO:0007669"/>
    <property type="project" value="UniProtKB-KW"/>
</dbReference>
<dbReference type="Gene3D" id="3.40.710.10">
    <property type="entry name" value="DD-peptidase/beta-lactamase superfamily"/>
    <property type="match status" value="1"/>
</dbReference>
<dbReference type="PROSITE" id="PS50005">
    <property type="entry name" value="TPR"/>
    <property type="match status" value="1"/>
</dbReference>
<keyword evidence="6" id="KW-1185">Reference proteome</keyword>
<evidence type="ECO:0000313" key="5">
    <source>
        <dbReference type="EMBL" id="MFD2186385.1"/>
    </source>
</evidence>
<dbReference type="InterPro" id="IPR011990">
    <property type="entry name" value="TPR-like_helical_dom_sf"/>
</dbReference>
<dbReference type="PANTHER" id="PTHR46825">
    <property type="entry name" value="D-ALANYL-D-ALANINE-CARBOXYPEPTIDASE/ENDOPEPTIDASE AMPH"/>
    <property type="match status" value="1"/>
</dbReference>
<reference evidence="6" key="1">
    <citation type="journal article" date="2019" name="Int. J. Syst. Evol. Microbiol.">
        <title>The Global Catalogue of Microorganisms (GCM) 10K type strain sequencing project: providing services to taxonomists for standard genome sequencing and annotation.</title>
        <authorList>
            <consortium name="The Broad Institute Genomics Platform"/>
            <consortium name="The Broad Institute Genome Sequencing Center for Infectious Disease"/>
            <person name="Wu L."/>
            <person name="Ma J."/>
        </authorList>
    </citation>
    <scope>NUCLEOTIDE SEQUENCE [LARGE SCALE GENOMIC DNA]</scope>
    <source>
        <strain evidence="6">DT92</strain>
    </source>
</reference>
<dbReference type="InterPro" id="IPR012338">
    <property type="entry name" value="Beta-lactam/transpept-like"/>
</dbReference>
<comment type="subcellular location">
    <subcellularLocation>
        <location evidence="1">Membrane</location>
    </subcellularLocation>
</comment>
<evidence type="ECO:0000256" key="1">
    <source>
        <dbReference type="ARBA" id="ARBA00004370"/>
    </source>
</evidence>
<dbReference type="InterPro" id="IPR019734">
    <property type="entry name" value="TPR_rpt"/>
</dbReference>
<gene>
    <name evidence="5" type="ORF">ACFSJT_06245</name>
</gene>
<dbReference type="PANTHER" id="PTHR46825:SF11">
    <property type="entry name" value="PENICILLIN-BINDING PROTEIN 4"/>
    <property type="match status" value="1"/>
</dbReference>
<dbReference type="SMART" id="SM00028">
    <property type="entry name" value="TPR"/>
    <property type="match status" value="2"/>
</dbReference>
<evidence type="ECO:0000313" key="6">
    <source>
        <dbReference type="Proteomes" id="UP001597344"/>
    </source>
</evidence>
<feature type="domain" description="Beta-lactamase-related" evidence="4">
    <location>
        <begin position="42"/>
        <end position="362"/>
    </location>
</feature>
<keyword evidence="3" id="KW-0802">TPR repeat</keyword>
<evidence type="ECO:0000256" key="2">
    <source>
        <dbReference type="ARBA" id="ARBA00023136"/>
    </source>
</evidence>
<protein>
    <submittedName>
        <fullName evidence="5">Serine hydrolase</fullName>
    </submittedName>
</protein>
<organism evidence="5 6">
    <name type="scientific">Aquimarina celericrescens</name>
    <dbReference type="NCBI Taxonomy" id="1964542"/>
    <lineage>
        <taxon>Bacteria</taxon>
        <taxon>Pseudomonadati</taxon>
        <taxon>Bacteroidota</taxon>
        <taxon>Flavobacteriia</taxon>
        <taxon>Flavobacteriales</taxon>
        <taxon>Flavobacteriaceae</taxon>
        <taxon>Aquimarina</taxon>
    </lineage>
</organism>
<proteinExistence type="predicted"/>
<comment type="caution">
    <text evidence="5">The sequence shown here is derived from an EMBL/GenBank/DDBJ whole genome shotgun (WGS) entry which is preliminary data.</text>
</comment>
<evidence type="ECO:0000256" key="3">
    <source>
        <dbReference type="PROSITE-ProRule" id="PRU00339"/>
    </source>
</evidence>
<dbReference type="SUPFAM" id="SSF56601">
    <property type="entry name" value="beta-lactamase/transpeptidase-like"/>
    <property type="match status" value="1"/>
</dbReference>
<dbReference type="InterPro" id="IPR050491">
    <property type="entry name" value="AmpC-like"/>
</dbReference>
<dbReference type="Gene3D" id="1.25.40.10">
    <property type="entry name" value="Tetratricopeptide repeat domain"/>
    <property type="match status" value="1"/>
</dbReference>
<dbReference type="EMBL" id="JBHUHY010000003">
    <property type="protein sequence ID" value="MFD2186385.1"/>
    <property type="molecule type" value="Genomic_DNA"/>
</dbReference>
<evidence type="ECO:0000259" key="4">
    <source>
        <dbReference type="Pfam" id="PF00144"/>
    </source>
</evidence>
<keyword evidence="2" id="KW-0472">Membrane</keyword>
<dbReference type="Pfam" id="PF13181">
    <property type="entry name" value="TPR_8"/>
    <property type="match status" value="1"/>
</dbReference>
<dbReference type="InterPro" id="IPR001466">
    <property type="entry name" value="Beta-lactam-related"/>
</dbReference>
<dbReference type="Pfam" id="PF00144">
    <property type="entry name" value="Beta-lactamase"/>
    <property type="match status" value="1"/>
</dbReference>